<evidence type="ECO:0000256" key="3">
    <source>
        <dbReference type="ARBA" id="ARBA00022555"/>
    </source>
</evidence>
<evidence type="ECO:0000256" key="9">
    <source>
        <dbReference type="ARBA" id="ARBA00023002"/>
    </source>
</evidence>
<evidence type="ECO:0000256" key="6">
    <source>
        <dbReference type="ARBA" id="ARBA00022694"/>
    </source>
</evidence>
<dbReference type="PROSITE" id="PS01136">
    <property type="entry name" value="UPF0034"/>
    <property type="match status" value="1"/>
</dbReference>
<keyword evidence="15" id="KW-0547">Nucleotide-binding</keyword>
<dbReference type="HAMAP" id="MF_02042">
    <property type="entry name" value="DusB_subfam"/>
    <property type="match status" value="1"/>
</dbReference>
<dbReference type="InterPro" id="IPR018517">
    <property type="entry name" value="tRNA_hU_synthase_CS"/>
</dbReference>
<evidence type="ECO:0000256" key="1">
    <source>
        <dbReference type="ARBA" id="ARBA00001917"/>
    </source>
</evidence>
<feature type="domain" description="DUS-like FMN-binding" evidence="16">
    <location>
        <begin position="17"/>
        <end position="317"/>
    </location>
</feature>
<sequence length="342" mass="37542">MKSLAIGPHPLPSRAVLAPMAGITDLPFRRLCRRFGAGLTTSEMLISNSELWHTRKSHLRLAADDEGPRAVQIAGADPDMMADAARGCEAMGADIIDINMGCPAKKVLKRAAGSALLREPELVEQILRAVVASVSIPVTLKIRTGWSTDQRNGVEIARMAEDLGIQSLAVHGRSRACRFMGEAEYDTIAEIAQALSIPVFANGDIDSVEKAAEVLAYTGADGVMIGRSAQGRPWIFQEINHFLETGQHMAPIAKELKQAVLLEHLQSLHQFYGEHQGLRIARKHCAWYLAQDNTKEQNGTAATHFNEEFRRQFNTLDSASAQLDAIQTFFEQREQFTQDAAA</sequence>
<dbReference type="NCBIfam" id="TIGR00737">
    <property type="entry name" value="nifR3_yhdG"/>
    <property type="match status" value="1"/>
</dbReference>
<dbReference type="AlphaFoldDB" id="A0A927C2X2"/>
<dbReference type="InterPro" id="IPR024036">
    <property type="entry name" value="tRNA-dHydroUridine_Synthase_C"/>
</dbReference>
<keyword evidence="5 12" id="KW-0288">FMN</keyword>
<dbReference type="PANTHER" id="PTHR45846:SF1">
    <property type="entry name" value="TRNA-DIHYDROURIDINE(47) SYNTHASE [NAD(P)(+)]-LIKE"/>
    <property type="match status" value="1"/>
</dbReference>
<feature type="binding site" evidence="12 15">
    <location>
        <begin position="226"/>
        <end position="227"/>
    </location>
    <ligand>
        <name>FMN</name>
        <dbReference type="ChEBI" id="CHEBI:58210"/>
    </ligand>
</feature>
<dbReference type="PIRSF" id="PIRSF006621">
    <property type="entry name" value="Dus"/>
    <property type="match status" value="1"/>
</dbReference>
<protein>
    <recommendedName>
        <fullName evidence="12">tRNA-dihydrouridine synthase B</fullName>
        <ecNumber evidence="12">1.3.1.-</ecNumber>
    </recommendedName>
</protein>
<keyword evidence="9 12" id="KW-0560">Oxidoreductase</keyword>
<dbReference type="Proteomes" id="UP000610558">
    <property type="component" value="Unassembled WGS sequence"/>
</dbReference>
<proteinExistence type="inferred from homology"/>
<evidence type="ECO:0000256" key="2">
    <source>
        <dbReference type="ARBA" id="ARBA00002790"/>
    </source>
</evidence>
<dbReference type="GO" id="GO:0050660">
    <property type="term" value="F:flavin adenine dinucleotide binding"/>
    <property type="evidence" value="ECO:0007669"/>
    <property type="project" value="InterPro"/>
</dbReference>
<feature type="binding site" evidence="15">
    <location>
        <position position="171"/>
    </location>
    <ligand>
        <name>FMN</name>
        <dbReference type="ChEBI" id="CHEBI:58210"/>
    </ligand>
</feature>
<evidence type="ECO:0000256" key="7">
    <source>
        <dbReference type="ARBA" id="ARBA00022857"/>
    </source>
</evidence>
<feature type="binding site" evidence="12 15">
    <location>
        <position position="72"/>
    </location>
    <ligand>
        <name>FMN</name>
        <dbReference type="ChEBI" id="CHEBI:58210"/>
    </ligand>
</feature>
<evidence type="ECO:0000256" key="5">
    <source>
        <dbReference type="ARBA" id="ARBA00022643"/>
    </source>
</evidence>
<evidence type="ECO:0000313" key="17">
    <source>
        <dbReference type="EMBL" id="MBD2858641.1"/>
    </source>
</evidence>
<dbReference type="RefSeq" id="WP_190763713.1">
    <property type="nucleotide sequence ID" value="NZ_JACXLD010000003.1"/>
</dbReference>
<evidence type="ECO:0000256" key="8">
    <source>
        <dbReference type="ARBA" id="ARBA00022884"/>
    </source>
</evidence>
<keyword evidence="3 12" id="KW-0820">tRNA-binding</keyword>
<dbReference type="GO" id="GO:0017150">
    <property type="term" value="F:tRNA dihydrouridine synthase activity"/>
    <property type="evidence" value="ECO:0007669"/>
    <property type="project" value="UniProtKB-UniRule"/>
</dbReference>
<feature type="binding site" evidence="12">
    <location>
        <begin position="202"/>
        <end position="204"/>
    </location>
    <ligand>
        <name>FMN</name>
        <dbReference type="ChEBI" id="CHEBI:58210"/>
    </ligand>
</feature>
<evidence type="ECO:0000256" key="10">
    <source>
        <dbReference type="ARBA" id="ARBA00048205"/>
    </source>
</evidence>
<dbReference type="EMBL" id="JACXLD010000003">
    <property type="protein sequence ID" value="MBD2858641.1"/>
    <property type="molecule type" value="Genomic_DNA"/>
</dbReference>
<dbReference type="GO" id="GO:0010181">
    <property type="term" value="F:FMN binding"/>
    <property type="evidence" value="ECO:0007669"/>
    <property type="project" value="UniProtKB-UniRule"/>
</dbReference>
<gene>
    <name evidence="12 17" type="primary">dusB</name>
    <name evidence="17" type="ORF">IB286_06420</name>
</gene>
<keyword evidence="6 12" id="KW-0819">tRNA processing</keyword>
<reference evidence="17" key="1">
    <citation type="submission" date="2020-09" db="EMBL/GenBank/DDBJ databases">
        <authorList>
            <person name="Yoon J.-W."/>
        </authorList>
    </citation>
    <scope>NUCLEOTIDE SEQUENCE</scope>
    <source>
        <strain evidence="17">KMU-158</strain>
    </source>
</reference>
<feature type="binding site" evidence="12 15">
    <location>
        <begin position="19"/>
        <end position="21"/>
    </location>
    <ligand>
        <name>FMN</name>
        <dbReference type="ChEBI" id="CHEBI:58210"/>
    </ligand>
</feature>
<keyword evidence="18" id="KW-1185">Reference proteome</keyword>
<organism evidence="17 18">
    <name type="scientific">Spongiibacter pelagi</name>
    <dbReference type="NCBI Taxonomy" id="2760804"/>
    <lineage>
        <taxon>Bacteria</taxon>
        <taxon>Pseudomonadati</taxon>
        <taxon>Pseudomonadota</taxon>
        <taxon>Gammaproteobacteria</taxon>
        <taxon>Cellvibrionales</taxon>
        <taxon>Spongiibacteraceae</taxon>
        <taxon>Spongiibacter</taxon>
    </lineage>
</organism>
<feature type="binding site" evidence="12 15">
    <location>
        <position position="141"/>
    </location>
    <ligand>
        <name>FMN</name>
        <dbReference type="ChEBI" id="CHEBI:58210"/>
    </ligand>
</feature>
<evidence type="ECO:0000256" key="12">
    <source>
        <dbReference type="HAMAP-Rule" id="MF_02042"/>
    </source>
</evidence>
<name>A0A927C2X2_9GAMM</name>
<dbReference type="InterPro" id="IPR004652">
    <property type="entry name" value="DusB-like"/>
</dbReference>
<comment type="catalytic activity">
    <reaction evidence="11 12">
        <text>a 5,6-dihydrouridine in tRNA + NAD(+) = a uridine in tRNA + NADH + H(+)</text>
        <dbReference type="Rhea" id="RHEA:54452"/>
        <dbReference type="Rhea" id="RHEA-COMP:13339"/>
        <dbReference type="Rhea" id="RHEA-COMP:13887"/>
        <dbReference type="ChEBI" id="CHEBI:15378"/>
        <dbReference type="ChEBI" id="CHEBI:57540"/>
        <dbReference type="ChEBI" id="CHEBI:57945"/>
        <dbReference type="ChEBI" id="CHEBI:65315"/>
        <dbReference type="ChEBI" id="CHEBI:74443"/>
    </reaction>
</comment>
<evidence type="ECO:0000256" key="15">
    <source>
        <dbReference type="PIRSR" id="PIRSR006621-2"/>
    </source>
</evidence>
<dbReference type="PANTHER" id="PTHR45846">
    <property type="entry name" value="TRNA-DIHYDROURIDINE(47) SYNTHASE [NAD(P)(+)]-LIKE"/>
    <property type="match status" value="1"/>
</dbReference>
<feature type="active site" description="Proton donor" evidence="12 14">
    <location>
        <position position="102"/>
    </location>
</feature>
<evidence type="ECO:0000259" key="16">
    <source>
        <dbReference type="Pfam" id="PF01207"/>
    </source>
</evidence>
<dbReference type="InterPro" id="IPR001269">
    <property type="entry name" value="DUS_fam"/>
</dbReference>
<comment type="caution">
    <text evidence="17">The sequence shown here is derived from an EMBL/GenBank/DDBJ whole genome shotgun (WGS) entry which is preliminary data.</text>
</comment>
<dbReference type="Gene3D" id="3.20.20.70">
    <property type="entry name" value="Aldolase class I"/>
    <property type="match status" value="1"/>
</dbReference>
<evidence type="ECO:0000256" key="11">
    <source>
        <dbReference type="ARBA" id="ARBA00048802"/>
    </source>
</evidence>
<dbReference type="InterPro" id="IPR013785">
    <property type="entry name" value="Aldolase_TIM"/>
</dbReference>
<evidence type="ECO:0000256" key="13">
    <source>
        <dbReference type="PIRNR" id="PIRNR006621"/>
    </source>
</evidence>
<accession>A0A927C2X2</accession>
<keyword evidence="7 12" id="KW-0521">NADP</keyword>
<dbReference type="InterPro" id="IPR032887">
    <property type="entry name" value="DusB"/>
</dbReference>
<evidence type="ECO:0000256" key="14">
    <source>
        <dbReference type="PIRSR" id="PIRSR006621-1"/>
    </source>
</evidence>
<comment type="cofactor">
    <cofactor evidence="1 12 13 15">
        <name>FMN</name>
        <dbReference type="ChEBI" id="CHEBI:58210"/>
    </cofactor>
</comment>
<comment type="catalytic activity">
    <reaction evidence="10 12">
        <text>a 5,6-dihydrouridine in tRNA + NADP(+) = a uridine in tRNA + NADPH + H(+)</text>
        <dbReference type="Rhea" id="RHEA:23624"/>
        <dbReference type="Rhea" id="RHEA-COMP:13339"/>
        <dbReference type="Rhea" id="RHEA-COMP:13887"/>
        <dbReference type="ChEBI" id="CHEBI:15378"/>
        <dbReference type="ChEBI" id="CHEBI:57783"/>
        <dbReference type="ChEBI" id="CHEBI:58349"/>
        <dbReference type="ChEBI" id="CHEBI:65315"/>
        <dbReference type="ChEBI" id="CHEBI:74443"/>
    </reaction>
</comment>
<comment type="similarity">
    <text evidence="12">Belongs to the Dus family. DusB subfamily.</text>
</comment>
<dbReference type="SUPFAM" id="SSF51395">
    <property type="entry name" value="FMN-linked oxidoreductases"/>
    <property type="match status" value="1"/>
</dbReference>
<comment type="function">
    <text evidence="2 12 13">Catalyzes the synthesis of 5,6-dihydrouridine (D), a modified base found in the D-loop of most tRNAs, via the reduction of the C5-C6 double bond in target uridines.</text>
</comment>
<dbReference type="CDD" id="cd02801">
    <property type="entry name" value="DUS_like_FMN"/>
    <property type="match status" value="1"/>
</dbReference>
<dbReference type="Gene3D" id="1.10.1200.80">
    <property type="entry name" value="Putative flavin oxidoreducatase, domain 2"/>
    <property type="match status" value="1"/>
</dbReference>
<dbReference type="GO" id="GO:0000049">
    <property type="term" value="F:tRNA binding"/>
    <property type="evidence" value="ECO:0007669"/>
    <property type="project" value="UniProtKB-UniRule"/>
</dbReference>
<evidence type="ECO:0000256" key="4">
    <source>
        <dbReference type="ARBA" id="ARBA00022630"/>
    </source>
</evidence>
<dbReference type="Pfam" id="PF01207">
    <property type="entry name" value="Dus"/>
    <property type="match status" value="1"/>
</dbReference>
<comment type="similarity">
    <text evidence="13">Belongs to the dus family.</text>
</comment>
<evidence type="ECO:0000313" key="18">
    <source>
        <dbReference type="Proteomes" id="UP000610558"/>
    </source>
</evidence>
<dbReference type="EC" id="1.3.1.-" evidence="12"/>
<keyword evidence="8 12" id="KW-0694">RNA-binding</keyword>
<keyword evidence="4 12" id="KW-0285">Flavoprotein</keyword>
<dbReference type="InterPro" id="IPR035587">
    <property type="entry name" value="DUS-like_FMN-bd"/>
</dbReference>